<reference evidence="1" key="1">
    <citation type="submission" date="2014-11" db="EMBL/GenBank/DDBJ databases">
        <authorList>
            <person name="Amaro Gonzalez C."/>
        </authorList>
    </citation>
    <scope>NUCLEOTIDE SEQUENCE</scope>
</reference>
<reference evidence="1" key="2">
    <citation type="journal article" date="2015" name="Fish Shellfish Immunol.">
        <title>Early steps in the European eel (Anguilla anguilla)-Vibrio vulnificus interaction in the gills: Role of the RtxA13 toxin.</title>
        <authorList>
            <person name="Callol A."/>
            <person name="Pajuelo D."/>
            <person name="Ebbesson L."/>
            <person name="Teles M."/>
            <person name="MacKenzie S."/>
            <person name="Amaro C."/>
        </authorList>
    </citation>
    <scope>NUCLEOTIDE SEQUENCE</scope>
</reference>
<organism evidence="1">
    <name type="scientific">Anguilla anguilla</name>
    <name type="common">European freshwater eel</name>
    <name type="synonym">Muraena anguilla</name>
    <dbReference type="NCBI Taxonomy" id="7936"/>
    <lineage>
        <taxon>Eukaryota</taxon>
        <taxon>Metazoa</taxon>
        <taxon>Chordata</taxon>
        <taxon>Craniata</taxon>
        <taxon>Vertebrata</taxon>
        <taxon>Euteleostomi</taxon>
        <taxon>Actinopterygii</taxon>
        <taxon>Neopterygii</taxon>
        <taxon>Teleostei</taxon>
        <taxon>Anguilliformes</taxon>
        <taxon>Anguillidae</taxon>
        <taxon>Anguilla</taxon>
    </lineage>
</organism>
<proteinExistence type="predicted"/>
<protein>
    <submittedName>
        <fullName evidence="1">Uncharacterized protein</fullName>
    </submittedName>
</protein>
<evidence type="ECO:0000313" key="1">
    <source>
        <dbReference type="EMBL" id="JAH02320.1"/>
    </source>
</evidence>
<dbReference type="EMBL" id="GBXM01106257">
    <property type="protein sequence ID" value="JAH02320.1"/>
    <property type="molecule type" value="Transcribed_RNA"/>
</dbReference>
<name>A0A0E9PE32_ANGAN</name>
<sequence>MRRGKPGPLLQFWLKLSKKKGFWLPTEAGFLSSAASAAPTSSTSTASTA</sequence>
<accession>A0A0E9PE32</accession>
<dbReference type="AlphaFoldDB" id="A0A0E9PE32"/>